<evidence type="ECO:0000313" key="3">
    <source>
        <dbReference type="EMBL" id="MEQ2300495.1"/>
    </source>
</evidence>
<proteinExistence type="predicted"/>
<reference evidence="3 4" key="1">
    <citation type="submission" date="2021-06" db="EMBL/GenBank/DDBJ databases">
        <authorList>
            <person name="Palmer J.M."/>
        </authorList>
    </citation>
    <scope>NUCLEOTIDE SEQUENCE [LARGE SCALE GENOMIC DNA]</scope>
    <source>
        <strain evidence="3 4">AS_MEX2019</strain>
        <tissue evidence="3">Muscle</tissue>
    </source>
</reference>
<evidence type="ECO:0000313" key="4">
    <source>
        <dbReference type="Proteomes" id="UP001469553"/>
    </source>
</evidence>
<sequence>MLALMDLNCLLQVLAGCLNIRDPVSYISCLPYIFYLYVVLLGLYSIVATSCVNHVCAECECKREKMKKTAKTPHSLRHNCSYCSGTIIRADMELGLDTKRS</sequence>
<accession>A0ABV0Z3N2</accession>
<keyword evidence="1" id="KW-0812">Transmembrane</keyword>
<feature type="signal peptide" evidence="2">
    <location>
        <begin position="1"/>
        <end position="15"/>
    </location>
</feature>
<comment type="caution">
    <text evidence="3">The sequence shown here is derived from an EMBL/GenBank/DDBJ whole genome shotgun (WGS) entry which is preliminary data.</text>
</comment>
<feature type="chain" id="PRO_5046788881" evidence="2">
    <location>
        <begin position="16"/>
        <end position="101"/>
    </location>
</feature>
<dbReference type="Proteomes" id="UP001469553">
    <property type="component" value="Unassembled WGS sequence"/>
</dbReference>
<gene>
    <name evidence="3" type="ORF">AMECASPLE_026147</name>
</gene>
<evidence type="ECO:0000256" key="1">
    <source>
        <dbReference type="SAM" id="Phobius"/>
    </source>
</evidence>
<keyword evidence="1" id="KW-0472">Membrane</keyword>
<keyword evidence="1" id="KW-1133">Transmembrane helix</keyword>
<evidence type="ECO:0000256" key="2">
    <source>
        <dbReference type="SAM" id="SignalP"/>
    </source>
</evidence>
<organism evidence="3 4">
    <name type="scientific">Ameca splendens</name>
    <dbReference type="NCBI Taxonomy" id="208324"/>
    <lineage>
        <taxon>Eukaryota</taxon>
        <taxon>Metazoa</taxon>
        <taxon>Chordata</taxon>
        <taxon>Craniata</taxon>
        <taxon>Vertebrata</taxon>
        <taxon>Euteleostomi</taxon>
        <taxon>Actinopterygii</taxon>
        <taxon>Neopterygii</taxon>
        <taxon>Teleostei</taxon>
        <taxon>Neoteleostei</taxon>
        <taxon>Acanthomorphata</taxon>
        <taxon>Ovalentaria</taxon>
        <taxon>Atherinomorphae</taxon>
        <taxon>Cyprinodontiformes</taxon>
        <taxon>Goodeidae</taxon>
        <taxon>Ameca</taxon>
    </lineage>
</organism>
<dbReference type="EMBL" id="JAHRIP010049668">
    <property type="protein sequence ID" value="MEQ2300495.1"/>
    <property type="molecule type" value="Genomic_DNA"/>
</dbReference>
<name>A0ABV0Z3N2_9TELE</name>
<protein>
    <submittedName>
        <fullName evidence="3">Uncharacterized protein</fullName>
    </submittedName>
</protein>
<feature type="transmembrane region" description="Helical" evidence="1">
    <location>
        <begin position="32"/>
        <end position="57"/>
    </location>
</feature>
<keyword evidence="4" id="KW-1185">Reference proteome</keyword>
<keyword evidence="2" id="KW-0732">Signal</keyword>